<dbReference type="PANTHER" id="PTHR34701">
    <property type="entry name" value="TRANSCRIPTIONAL REGULATOR MRAZ"/>
    <property type="match status" value="1"/>
</dbReference>
<comment type="caution">
    <text evidence="9">The sequence shown here is derived from an EMBL/GenBank/DDBJ whole genome shotgun (WGS) entry which is preliminary data.</text>
</comment>
<reference evidence="9 10" key="1">
    <citation type="submission" date="2021-01" db="EMBL/GenBank/DDBJ databases">
        <title>Prevotella A2931 sp. nov.</title>
        <authorList>
            <person name="Buhl M."/>
            <person name="Oberhettinger P."/>
        </authorList>
    </citation>
    <scope>NUCLEOTIDE SEQUENCE [LARGE SCALE GENOMIC DNA]</scope>
    <source>
        <strain evidence="9 10">A2931</strain>
    </source>
</reference>
<dbReference type="PANTHER" id="PTHR34701:SF1">
    <property type="entry name" value="TRANSCRIPTIONAL REGULATOR MRAZ"/>
    <property type="match status" value="1"/>
</dbReference>
<dbReference type="Pfam" id="PF02381">
    <property type="entry name" value="MraZ"/>
    <property type="match status" value="2"/>
</dbReference>
<protein>
    <recommendedName>
        <fullName evidence="1 7">Transcriptional regulator MraZ</fullName>
    </recommendedName>
</protein>
<keyword evidence="10" id="KW-1185">Reference proteome</keyword>
<sequence>MRFLGNISAKIDTKGRVFMPATFRKILQAAGEENIVLRKDIFQPCLVIYPESVWNGVMDMMRGRLSRWNRKEQQIFRQFVSDVEILTLDGNGRFLIPKRHLQMANIQQEVRLVGVDDTIEIWSAEESDKQLLPSNEFEQAINDMMGNGSDA</sequence>
<organism evidence="9 10">
    <name type="scientific">Prevotella illustrans</name>
    <dbReference type="NCBI Taxonomy" id="2800387"/>
    <lineage>
        <taxon>Bacteria</taxon>
        <taxon>Pseudomonadati</taxon>
        <taxon>Bacteroidota</taxon>
        <taxon>Bacteroidia</taxon>
        <taxon>Bacteroidales</taxon>
        <taxon>Prevotellaceae</taxon>
        <taxon>Prevotella</taxon>
    </lineage>
</organism>
<accession>A0ABS3M8B2</accession>
<dbReference type="InterPro" id="IPR020603">
    <property type="entry name" value="MraZ_dom"/>
</dbReference>
<dbReference type="InterPro" id="IPR038619">
    <property type="entry name" value="MraZ_sf"/>
</dbReference>
<dbReference type="InterPro" id="IPR003444">
    <property type="entry name" value="MraZ"/>
</dbReference>
<dbReference type="EMBL" id="JAERMS010000048">
    <property type="protein sequence ID" value="MBO1364291.1"/>
    <property type="molecule type" value="Genomic_DNA"/>
</dbReference>
<dbReference type="InterPro" id="IPR035644">
    <property type="entry name" value="MraZ_C"/>
</dbReference>
<keyword evidence="6 7" id="KW-0804">Transcription</keyword>
<evidence type="ECO:0000256" key="3">
    <source>
        <dbReference type="ARBA" id="ARBA00022737"/>
    </source>
</evidence>
<keyword evidence="3" id="KW-0677">Repeat</keyword>
<proteinExistence type="inferred from homology"/>
<feature type="domain" description="SpoVT-AbrB" evidence="8">
    <location>
        <begin position="83"/>
        <end position="126"/>
    </location>
</feature>
<evidence type="ECO:0000313" key="9">
    <source>
        <dbReference type="EMBL" id="MBO1364291.1"/>
    </source>
</evidence>
<evidence type="ECO:0000313" key="10">
    <source>
        <dbReference type="Proteomes" id="UP000664265"/>
    </source>
</evidence>
<dbReference type="Gene3D" id="3.40.1550.20">
    <property type="entry name" value="Transcriptional regulator MraZ domain"/>
    <property type="match status" value="1"/>
</dbReference>
<dbReference type="CDD" id="cd16321">
    <property type="entry name" value="MraZ_C"/>
    <property type="match status" value="1"/>
</dbReference>
<name>A0ABS3M8B2_9BACT</name>
<dbReference type="HAMAP" id="MF_01008">
    <property type="entry name" value="MraZ"/>
    <property type="match status" value="1"/>
</dbReference>
<dbReference type="InterPro" id="IPR035642">
    <property type="entry name" value="MraZ_N"/>
</dbReference>
<feature type="domain" description="SpoVT-AbrB" evidence="8">
    <location>
        <begin position="6"/>
        <end position="53"/>
    </location>
</feature>
<dbReference type="InterPro" id="IPR007159">
    <property type="entry name" value="SpoVT-AbrB_dom"/>
</dbReference>
<keyword evidence="4 7" id="KW-0805">Transcription regulation</keyword>
<keyword evidence="2 7" id="KW-0963">Cytoplasm</keyword>
<dbReference type="NCBIfam" id="NF001483">
    <property type="entry name" value="PRK00326.3-5"/>
    <property type="match status" value="1"/>
</dbReference>
<evidence type="ECO:0000256" key="4">
    <source>
        <dbReference type="ARBA" id="ARBA00023015"/>
    </source>
</evidence>
<evidence type="ECO:0000256" key="5">
    <source>
        <dbReference type="ARBA" id="ARBA00023125"/>
    </source>
</evidence>
<dbReference type="CDD" id="cd16320">
    <property type="entry name" value="MraZ_N"/>
    <property type="match status" value="1"/>
</dbReference>
<gene>
    <name evidence="7 9" type="primary">mraZ</name>
    <name evidence="9" type="ORF">JHU38_11035</name>
</gene>
<comment type="subunit">
    <text evidence="7">Forms oligomers.</text>
</comment>
<comment type="subcellular location">
    <subcellularLocation>
        <location evidence="7">Cytoplasm</location>
        <location evidence="7">Nucleoid</location>
    </subcellularLocation>
</comment>
<dbReference type="RefSeq" id="WP_107582352.1">
    <property type="nucleotide sequence ID" value="NZ_JAERMS010000048.1"/>
</dbReference>
<evidence type="ECO:0000256" key="2">
    <source>
        <dbReference type="ARBA" id="ARBA00022490"/>
    </source>
</evidence>
<dbReference type="PROSITE" id="PS51740">
    <property type="entry name" value="SPOVT_ABRB"/>
    <property type="match status" value="2"/>
</dbReference>
<dbReference type="Proteomes" id="UP000664265">
    <property type="component" value="Unassembled WGS sequence"/>
</dbReference>
<comment type="similarity">
    <text evidence="7">Belongs to the MraZ family.</text>
</comment>
<evidence type="ECO:0000259" key="8">
    <source>
        <dbReference type="PROSITE" id="PS51740"/>
    </source>
</evidence>
<evidence type="ECO:0000256" key="1">
    <source>
        <dbReference type="ARBA" id="ARBA00013860"/>
    </source>
</evidence>
<evidence type="ECO:0000256" key="7">
    <source>
        <dbReference type="HAMAP-Rule" id="MF_01008"/>
    </source>
</evidence>
<keyword evidence="5 7" id="KW-0238">DNA-binding</keyword>
<dbReference type="SUPFAM" id="SSF89447">
    <property type="entry name" value="AbrB/MazE/MraZ-like"/>
    <property type="match status" value="1"/>
</dbReference>
<evidence type="ECO:0000256" key="6">
    <source>
        <dbReference type="ARBA" id="ARBA00023163"/>
    </source>
</evidence>
<dbReference type="InterPro" id="IPR037914">
    <property type="entry name" value="SpoVT-AbrB_sf"/>
</dbReference>